<dbReference type="InterPro" id="IPR052400">
    <property type="entry name" value="Zn2-C6_fungal_TF"/>
</dbReference>
<sequence length="453" mass="50335">MPNEEKAKGGTRKPHRKSRNGCIYCKRRRVKCDELRPQCTRCVLFGLRCGFPGGPASSEPSGPEPPLPTAPDHESPRPPRPRRGRPRKNWNTDPATPASATISPSPGSATPELAARASTENALNIDEVELLLHFTQATAYSLIGSAVNDDPMSRFWSYNLPRIGLTYHFVLHLAYAVTAYHILYGDTVHGSKRLKYKQMAEHHASLGLRQLTPALAHIDKDNCGAAYIAATLVCYCTFAAGPTGPGDLLICNMDTTHNVAWLPLIYGVRLIRENFDENVLFSGLMSPFMAAEPPPGSGTTGPGARKARCHREGFERLDWEGPLQSLRGHVASQTFEDVEVCLRGLDGMKLIYEATYGDKDATFDGLPENQFVFGWLYRVEKPFISCLQRKSPVALIMMAYYAVLLRTMENLWYIDGWADHILTTVRGLVEGDDATWLQWPTESLQRGMGRSRS</sequence>
<protein>
    <submittedName>
        <fullName evidence="4">Putative c6 finger domain protein</fullName>
    </submittedName>
</protein>
<evidence type="ECO:0000256" key="2">
    <source>
        <dbReference type="SAM" id="MobiDB-lite"/>
    </source>
</evidence>
<dbReference type="PROSITE" id="PS00463">
    <property type="entry name" value="ZN2_CY6_FUNGAL_1"/>
    <property type="match status" value="1"/>
</dbReference>
<dbReference type="PROSITE" id="PS50048">
    <property type="entry name" value="ZN2_CY6_FUNGAL_2"/>
    <property type="match status" value="1"/>
</dbReference>
<feature type="compositionally biased region" description="Polar residues" evidence="2">
    <location>
        <begin position="89"/>
        <end position="108"/>
    </location>
</feature>
<dbReference type="CDD" id="cd00067">
    <property type="entry name" value="GAL4"/>
    <property type="match status" value="1"/>
</dbReference>
<feature type="domain" description="Zn(2)-C6 fungal-type" evidence="3">
    <location>
        <begin position="21"/>
        <end position="51"/>
    </location>
</feature>
<organism evidence="4">
    <name type="scientific">Rosellinia necatrix</name>
    <name type="common">White root-rot fungus</name>
    <dbReference type="NCBI Taxonomy" id="77044"/>
    <lineage>
        <taxon>Eukaryota</taxon>
        <taxon>Fungi</taxon>
        <taxon>Dikarya</taxon>
        <taxon>Ascomycota</taxon>
        <taxon>Pezizomycotina</taxon>
        <taxon>Sordariomycetes</taxon>
        <taxon>Xylariomycetidae</taxon>
        <taxon>Xylariales</taxon>
        <taxon>Xylariaceae</taxon>
        <taxon>Rosellinia</taxon>
    </lineage>
</organism>
<dbReference type="OMA" id="PIARFWS"/>
<dbReference type="Proteomes" id="UP000054516">
    <property type="component" value="Unassembled WGS sequence"/>
</dbReference>
<dbReference type="EMBL" id="DF977455">
    <property type="protein sequence ID" value="GAP85437.1"/>
    <property type="molecule type" value="Genomic_DNA"/>
</dbReference>
<dbReference type="PANTHER" id="PTHR47657:SF13">
    <property type="entry name" value="ZN(2)-C6 FUNGAL-TYPE DOMAIN-CONTAINING PROTEIN-RELATED"/>
    <property type="match status" value="1"/>
</dbReference>
<name>A0A1W2TBW5_ROSNE</name>
<evidence type="ECO:0000259" key="3">
    <source>
        <dbReference type="PROSITE" id="PS50048"/>
    </source>
</evidence>
<dbReference type="PANTHER" id="PTHR47657">
    <property type="entry name" value="STEROL REGULATORY ELEMENT-BINDING PROTEIN ECM22"/>
    <property type="match status" value="1"/>
</dbReference>
<evidence type="ECO:0000313" key="4">
    <source>
        <dbReference type="EMBL" id="GAP85437.1"/>
    </source>
</evidence>
<reference evidence="4" key="1">
    <citation type="submission" date="2016-03" db="EMBL/GenBank/DDBJ databases">
        <title>Draft genome sequence of Rosellinia necatrix.</title>
        <authorList>
            <person name="Kanematsu S."/>
        </authorList>
    </citation>
    <scope>NUCLEOTIDE SEQUENCE [LARGE SCALE GENOMIC DNA]</scope>
    <source>
        <strain evidence="4">W97</strain>
    </source>
</reference>
<evidence type="ECO:0000256" key="1">
    <source>
        <dbReference type="ARBA" id="ARBA00023242"/>
    </source>
</evidence>
<keyword evidence="5" id="KW-1185">Reference proteome</keyword>
<dbReference type="Gene3D" id="4.10.240.10">
    <property type="entry name" value="Zn(2)-C6 fungal-type DNA-binding domain"/>
    <property type="match status" value="1"/>
</dbReference>
<dbReference type="GO" id="GO:0008270">
    <property type="term" value="F:zinc ion binding"/>
    <property type="evidence" value="ECO:0007669"/>
    <property type="project" value="InterPro"/>
</dbReference>
<dbReference type="InterPro" id="IPR036864">
    <property type="entry name" value="Zn2-C6_fun-type_DNA-bd_sf"/>
</dbReference>
<dbReference type="GO" id="GO:0000981">
    <property type="term" value="F:DNA-binding transcription factor activity, RNA polymerase II-specific"/>
    <property type="evidence" value="ECO:0007669"/>
    <property type="project" value="InterPro"/>
</dbReference>
<dbReference type="OrthoDB" id="416217at2759"/>
<accession>A0A1W2TBW5</accession>
<feature type="region of interest" description="Disordered" evidence="2">
    <location>
        <begin position="55"/>
        <end position="115"/>
    </location>
</feature>
<dbReference type="Pfam" id="PF00172">
    <property type="entry name" value="Zn_clus"/>
    <property type="match status" value="1"/>
</dbReference>
<dbReference type="AlphaFoldDB" id="A0A1W2TBW5"/>
<dbReference type="InterPro" id="IPR001138">
    <property type="entry name" value="Zn2Cys6_DnaBD"/>
</dbReference>
<gene>
    <name evidence="4" type="ORF">SAMD00023353_1000700</name>
</gene>
<proteinExistence type="predicted"/>
<dbReference type="STRING" id="77044.A0A1W2TBW5"/>
<feature type="compositionally biased region" description="Basic residues" evidence="2">
    <location>
        <begin position="79"/>
        <end position="88"/>
    </location>
</feature>
<dbReference type="SMART" id="SM00066">
    <property type="entry name" value="GAL4"/>
    <property type="match status" value="1"/>
</dbReference>
<keyword evidence="1" id="KW-0539">Nucleus</keyword>
<evidence type="ECO:0000313" key="5">
    <source>
        <dbReference type="Proteomes" id="UP000054516"/>
    </source>
</evidence>
<dbReference type="SUPFAM" id="SSF57701">
    <property type="entry name" value="Zn2/Cys6 DNA-binding domain"/>
    <property type="match status" value="1"/>
</dbReference>